<dbReference type="SUPFAM" id="SSF53756">
    <property type="entry name" value="UDP-Glycosyltransferase/glycogen phosphorylase"/>
    <property type="match status" value="1"/>
</dbReference>
<gene>
    <name evidence="4" type="ORF">F4Y08_16410</name>
</gene>
<accession>A0A6B1DYE8</accession>
<dbReference type="EMBL" id="VXPY01000119">
    <property type="protein sequence ID" value="MYD91887.1"/>
    <property type="molecule type" value="Genomic_DNA"/>
</dbReference>
<proteinExistence type="predicted"/>
<dbReference type="InterPro" id="IPR028098">
    <property type="entry name" value="Glyco_trans_4-like_N"/>
</dbReference>
<dbReference type="InterPro" id="IPR001296">
    <property type="entry name" value="Glyco_trans_1"/>
</dbReference>
<protein>
    <submittedName>
        <fullName evidence="4">Glycosyltransferase family 4 protein</fullName>
    </submittedName>
</protein>
<evidence type="ECO:0000313" key="4">
    <source>
        <dbReference type="EMBL" id="MYD91887.1"/>
    </source>
</evidence>
<evidence type="ECO:0000259" key="3">
    <source>
        <dbReference type="Pfam" id="PF13439"/>
    </source>
</evidence>
<feature type="domain" description="Glycosyltransferase subfamily 4-like N-terminal" evidence="3">
    <location>
        <begin position="26"/>
        <end position="179"/>
    </location>
</feature>
<feature type="domain" description="Glycosyl transferase family 1" evidence="2">
    <location>
        <begin position="202"/>
        <end position="350"/>
    </location>
</feature>
<evidence type="ECO:0000259" key="2">
    <source>
        <dbReference type="Pfam" id="PF00534"/>
    </source>
</evidence>
<name>A0A6B1DYE8_9CHLR</name>
<dbReference type="GO" id="GO:0016757">
    <property type="term" value="F:glycosyltransferase activity"/>
    <property type="evidence" value="ECO:0007669"/>
    <property type="project" value="InterPro"/>
</dbReference>
<dbReference type="PANTHER" id="PTHR46401">
    <property type="entry name" value="GLYCOSYLTRANSFERASE WBBK-RELATED"/>
    <property type="match status" value="1"/>
</dbReference>
<keyword evidence="1 4" id="KW-0808">Transferase</keyword>
<reference evidence="4" key="1">
    <citation type="submission" date="2019-09" db="EMBL/GenBank/DDBJ databases">
        <title>Characterisation of the sponge microbiome using genome-centric metagenomics.</title>
        <authorList>
            <person name="Engelberts J.P."/>
            <person name="Robbins S.J."/>
            <person name="De Goeij J.M."/>
            <person name="Aranda M."/>
            <person name="Bell S.C."/>
            <person name="Webster N.S."/>
        </authorList>
    </citation>
    <scope>NUCLEOTIDE SEQUENCE</scope>
    <source>
        <strain evidence="4">SB0662_bin_9</strain>
    </source>
</reference>
<dbReference type="Pfam" id="PF00534">
    <property type="entry name" value="Glycos_transf_1"/>
    <property type="match status" value="1"/>
</dbReference>
<dbReference type="Gene3D" id="3.40.50.2000">
    <property type="entry name" value="Glycogen Phosphorylase B"/>
    <property type="match status" value="2"/>
</dbReference>
<dbReference type="PANTHER" id="PTHR46401:SF2">
    <property type="entry name" value="GLYCOSYLTRANSFERASE WBBK-RELATED"/>
    <property type="match status" value="1"/>
</dbReference>
<organism evidence="4">
    <name type="scientific">Caldilineaceae bacterium SB0662_bin_9</name>
    <dbReference type="NCBI Taxonomy" id="2605258"/>
    <lineage>
        <taxon>Bacteria</taxon>
        <taxon>Bacillati</taxon>
        <taxon>Chloroflexota</taxon>
        <taxon>Caldilineae</taxon>
        <taxon>Caldilineales</taxon>
        <taxon>Caldilineaceae</taxon>
    </lineage>
</organism>
<dbReference type="Pfam" id="PF13439">
    <property type="entry name" value="Glyco_transf_4"/>
    <property type="match status" value="1"/>
</dbReference>
<dbReference type="CDD" id="cd03809">
    <property type="entry name" value="GT4_MtfB-like"/>
    <property type="match status" value="1"/>
</dbReference>
<comment type="caution">
    <text evidence="4">The sequence shown here is derived from an EMBL/GenBank/DDBJ whole genome shotgun (WGS) entry which is preliminary data.</text>
</comment>
<dbReference type="AlphaFoldDB" id="A0A6B1DYE8"/>
<evidence type="ECO:0000256" key="1">
    <source>
        <dbReference type="ARBA" id="ARBA00022679"/>
    </source>
</evidence>
<sequence>MPSPDCPRLELNASLLSSRPDASGAGISTYVARTLRALAETQADCAPAWQVQVWLNRSEHPDLPFQRRATHWHVSRPIARIMWEQTALPLALCVHRPDLFHGMVNVLPVACPTPSLVTVMDLSFLRTRATVPGPRRRYLQILCGRSARRASRVLAISRATAADVHRYFEVPSSRIEVVPVPAEAQVEAPADSPDKSDYSRSLPDNYLLHLGTLEPRKNLGWLIEAFAAWLERTGADWHLVLAGAPGWGGEPERLAAAVRRLDLAERVWFPGWVPPSGMRDLYGRARAVVLPSLLEGFGIPLLDAMTYGVPVLCHDIPSLRELAADSAAWFSVEDFDGLHRYLTRLDRDPDWGVELGRTGRARAAEFSPRRVGSLLWEQYASFL</sequence>
<dbReference type="GO" id="GO:0009103">
    <property type="term" value="P:lipopolysaccharide biosynthetic process"/>
    <property type="evidence" value="ECO:0007669"/>
    <property type="project" value="TreeGrafter"/>
</dbReference>